<name>A0A364V427_9CORY</name>
<evidence type="ECO:0000256" key="3">
    <source>
        <dbReference type="ARBA" id="ARBA00023163"/>
    </source>
</evidence>
<evidence type="ECO:0000256" key="1">
    <source>
        <dbReference type="ARBA" id="ARBA00023015"/>
    </source>
</evidence>
<evidence type="ECO:0000313" key="6">
    <source>
        <dbReference type="EMBL" id="RAV31400.1"/>
    </source>
</evidence>
<evidence type="ECO:0000313" key="7">
    <source>
        <dbReference type="Proteomes" id="UP000251577"/>
    </source>
</evidence>
<dbReference type="NCBIfam" id="NF033788">
    <property type="entry name" value="HTH_metalloreg"/>
    <property type="match status" value="1"/>
</dbReference>
<dbReference type="PRINTS" id="PR00778">
    <property type="entry name" value="HTHARSR"/>
</dbReference>
<keyword evidence="2" id="KW-0238">DNA-binding</keyword>
<sequence>MLPEAEGTPYIDGNQSSTDSSRCGIRGTGSYPHSERGANIPRTANLTDPETTAASPSGAHPGDVRCCELAEGPFEPAEARQLAGLFHTLSDPTRLRLVSFIAAEGCRPVRACDAVGVLGVAQPTVSHHLKVLAEAGLLRRERSGRNVLYAVNPQAFQALRQALELG</sequence>
<dbReference type="CDD" id="cd00090">
    <property type="entry name" value="HTH_ARSR"/>
    <property type="match status" value="1"/>
</dbReference>
<dbReference type="PANTHER" id="PTHR33154">
    <property type="entry name" value="TRANSCRIPTIONAL REGULATOR, ARSR FAMILY"/>
    <property type="match status" value="1"/>
</dbReference>
<dbReference type="InterPro" id="IPR036390">
    <property type="entry name" value="WH_DNA-bd_sf"/>
</dbReference>
<evidence type="ECO:0000256" key="2">
    <source>
        <dbReference type="ARBA" id="ARBA00023125"/>
    </source>
</evidence>
<feature type="domain" description="HTH arsR-type" evidence="5">
    <location>
        <begin position="74"/>
        <end position="166"/>
    </location>
</feature>
<protein>
    <submittedName>
        <fullName evidence="6">Transcriptional regulator</fullName>
    </submittedName>
</protein>
<comment type="caution">
    <text evidence="6">The sequence shown here is derived from an EMBL/GenBank/DDBJ whole genome shotgun (WGS) entry which is preliminary data.</text>
</comment>
<evidence type="ECO:0000259" key="5">
    <source>
        <dbReference type="PROSITE" id="PS50987"/>
    </source>
</evidence>
<organism evidence="6 7">
    <name type="scientific">Corynebacterium heidelbergense</name>
    <dbReference type="NCBI Taxonomy" id="2055947"/>
    <lineage>
        <taxon>Bacteria</taxon>
        <taxon>Bacillati</taxon>
        <taxon>Actinomycetota</taxon>
        <taxon>Actinomycetes</taxon>
        <taxon>Mycobacteriales</taxon>
        <taxon>Corynebacteriaceae</taxon>
        <taxon>Corynebacterium</taxon>
    </lineage>
</organism>
<dbReference type="InterPro" id="IPR036388">
    <property type="entry name" value="WH-like_DNA-bd_sf"/>
</dbReference>
<keyword evidence="7" id="KW-1185">Reference proteome</keyword>
<dbReference type="SUPFAM" id="SSF46785">
    <property type="entry name" value="Winged helix' DNA-binding domain"/>
    <property type="match status" value="1"/>
</dbReference>
<dbReference type="InterPro" id="IPR051081">
    <property type="entry name" value="HTH_MetalResp_TranReg"/>
</dbReference>
<reference evidence="6 7" key="1">
    <citation type="journal article" date="2018" name="Syst. Appl. Microbiol.">
        <title>Corynebacterium heidelbergense sp. nov., isolated from the preen glands of Egyptian geese (Alopochen aegyptiacus).</title>
        <authorList>
            <person name="Braun M.S."/>
            <person name="Wang E."/>
            <person name="Zimmermann S."/>
            <person name="Wink M."/>
        </authorList>
    </citation>
    <scope>NUCLEOTIDE SEQUENCE [LARGE SCALE GENOMIC DNA]</scope>
    <source>
        <strain evidence="6 7">647</strain>
    </source>
</reference>
<feature type="region of interest" description="Disordered" evidence="4">
    <location>
        <begin position="1"/>
        <end position="62"/>
    </location>
</feature>
<dbReference type="GO" id="GO:0003677">
    <property type="term" value="F:DNA binding"/>
    <property type="evidence" value="ECO:0007669"/>
    <property type="project" value="UniProtKB-KW"/>
</dbReference>
<accession>A0A364V427</accession>
<dbReference type="GO" id="GO:0003700">
    <property type="term" value="F:DNA-binding transcription factor activity"/>
    <property type="evidence" value="ECO:0007669"/>
    <property type="project" value="InterPro"/>
</dbReference>
<dbReference type="AlphaFoldDB" id="A0A364V427"/>
<dbReference type="InterPro" id="IPR011991">
    <property type="entry name" value="ArsR-like_HTH"/>
</dbReference>
<proteinExistence type="predicted"/>
<dbReference type="PANTHER" id="PTHR33154:SF18">
    <property type="entry name" value="ARSENICAL RESISTANCE OPERON REPRESSOR"/>
    <property type="match status" value="1"/>
</dbReference>
<dbReference type="Proteomes" id="UP000251577">
    <property type="component" value="Unassembled WGS sequence"/>
</dbReference>
<keyword evidence="1" id="KW-0805">Transcription regulation</keyword>
<dbReference type="Gene3D" id="1.10.10.10">
    <property type="entry name" value="Winged helix-like DNA-binding domain superfamily/Winged helix DNA-binding domain"/>
    <property type="match status" value="1"/>
</dbReference>
<dbReference type="PROSITE" id="PS50987">
    <property type="entry name" value="HTH_ARSR_2"/>
    <property type="match status" value="1"/>
</dbReference>
<dbReference type="InterPro" id="IPR001845">
    <property type="entry name" value="HTH_ArsR_DNA-bd_dom"/>
</dbReference>
<evidence type="ECO:0000256" key="4">
    <source>
        <dbReference type="SAM" id="MobiDB-lite"/>
    </source>
</evidence>
<gene>
    <name evidence="6" type="ORF">DLJ54_08565</name>
</gene>
<dbReference type="EMBL" id="QHCV01000101">
    <property type="protein sequence ID" value="RAV31400.1"/>
    <property type="molecule type" value="Genomic_DNA"/>
</dbReference>
<dbReference type="Pfam" id="PF01022">
    <property type="entry name" value="HTH_5"/>
    <property type="match status" value="1"/>
</dbReference>
<dbReference type="SMART" id="SM00418">
    <property type="entry name" value="HTH_ARSR"/>
    <property type="match status" value="1"/>
</dbReference>
<feature type="compositionally biased region" description="Polar residues" evidence="4">
    <location>
        <begin position="42"/>
        <end position="55"/>
    </location>
</feature>
<keyword evidence="3" id="KW-0804">Transcription</keyword>